<dbReference type="InterPro" id="IPR009040">
    <property type="entry name" value="Ferritin-like_diiron"/>
</dbReference>
<evidence type="ECO:0000256" key="4">
    <source>
        <dbReference type="ARBA" id="ARBA00022982"/>
    </source>
</evidence>
<dbReference type="Gene3D" id="2.20.28.10">
    <property type="match status" value="1"/>
</dbReference>
<dbReference type="CDD" id="cd00729">
    <property type="entry name" value="rubredoxin_SM"/>
    <property type="match status" value="1"/>
</dbReference>
<dbReference type="GO" id="GO:0016491">
    <property type="term" value="F:oxidoreductase activity"/>
    <property type="evidence" value="ECO:0007669"/>
    <property type="project" value="InterPro"/>
</dbReference>
<dbReference type="RefSeq" id="WP_050606346.1">
    <property type="nucleotide sequence ID" value="NZ_CABKUB010000006.1"/>
</dbReference>
<evidence type="ECO:0000259" key="6">
    <source>
        <dbReference type="PROSITE" id="PS50903"/>
    </source>
</evidence>
<dbReference type="Pfam" id="PF02915">
    <property type="entry name" value="Rubrerythrin"/>
    <property type="match status" value="1"/>
</dbReference>
<dbReference type="InterPro" id="IPR048574">
    <property type="entry name" value="RUBY_RBDX"/>
</dbReference>
<evidence type="ECO:0000313" key="8">
    <source>
        <dbReference type="EMBL" id="NEZ46582.1"/>
    </source>
</evidence>
<evidence type="ECO:0000259" key="7">
    <source>
        <dbReference type="PROSITE" id="PS50905"/>
    </source>
</evidence>
<feature type="domain" description="Rubredoxin-like" evidence="6">
    <location>
        <begin position="168"/>
        <end position="202"/>
    </location>
</feature>
<proteinExistence type="predicted"/>
<dbReference type="AlphaFoldDB" id="A0A6M0R8K5"/>
<dbReference type="PANTHER" id="PTHR43865:SF1">
    <property type="entry name" value="RUBRERYTHRIN-RELATED"/>
    <property type="match status" value="1"/>
</dbReference>
<evidence type="ECO:0000313" key="9">
    <source>
        <dbReference type="Proteomes" id="UP000473885"/>
    </source>
</evidence>
<dbReference type="Pfam" id="PF21349">
    <property type="entry name" value="RUBY_RBDX"/>
    <property type="match status" value="1"/>
</dbReference>
<dbReference type="InterPro" id="IPR052364">
    <property type="entry name" value="Rubrerythrin"/>
</dbReference>
<keyword evidence="4" id="KW-0249">Electron transport</keyword>
<dbReference type="OrthoDB" id="9799749at2"/>
<keyword evidence="5" id="KW-0408">Iron</keyword>
<dbReference type="NCBIfam" id="NF045767">
    <property type="entry name" value="RuberyRbr"/>
    <property type="match status" value="1"/>
</dbReference>
<dbReference type="InterPro" id="IPR024934">
    <property type="entry name" value="Rubredoxin-like_dom"/>
</dbReference>
<dbReference type="PROSITE" id="PS50905">
    <property type="entry name" value="FERRITIN_LIKE"/>
    <property type="match status" value="1"/>
</dbReference>
<name>A0A6M0R8K5_9CLOT</name>
<dbReference type="PROSITE" id="PS50903">
    <property type="entry name" value="RUBREDOXIN_LIKE"/>
    <property type="match status" value="1"/>
</dbReference>
<comment type="caution">
    <text evidence="8">The sequence shown here is derived from an EMBL/GenBank/DDBJ whole genome shotgun (WGS) entry which is preliminary data.</text>
</comment>
<comment type="cofactor">
    <cofactor evidence="1">
        <name>Fe(3+)</name>
        <dbReference type="ChEBI" id="CHEBI:29034"/>
    </cofactor>
</comment>
<dbReference type="GO" id="GO:0005506">
    <property type="term" value="F:iron ion binding"/>
    <property type="evidence" value="ECO:0007669"/>
    <property type="project" value="InterPro"/>
</dbReference>
<gene>
    <name evidence="8" type="ORF">FDF74_05055</name>
</gene>
<dbReference type="CDD" id="cd01041">
    <property type="entry name" value="Rubrerythrin"/>
    <property type="match status" value="1"/>
</dbReference>
<feature type="domain" description="Ferritin-like diiron" evidence="7">
    <location>
        <begin position="4"/>
        <end position="161"/>
    </location>
</feature>
<keyword evidence="9" id="KW-1185">Reference proteome</keyword>
<evidence type="ECO:0000256" key="5">
    <source>
        <dbReference type="ARBA" id="ARBA00023004"/>
    </source>
</evidence>
<dbReference type="Proteomes" id="UP000473885">
    <property type="component" value="Unassembled WGS sequence"/>
</dbReference>
<evidence type="ECO:0000256" key="1">
    <source>
        <dbReference type="ARBA" id="ARBA00001965"/>
    </source>
</evidence>
<dbReference type="InterPro" id="IPR003251">
    <property type="entry name" value="Rr_diiron-bd_dom"/>
</dbReference>
<dbReference type="InterPro" id="IPR009078">
    <property type="entry name" value="Ferritin-like_SF"/>
</dbReference>
<reference evidence="8 9" key="1">
    <citation type="submission" date="2019-04" db="EMBL/GenBank/DDBJ databases">
        <title>Genome sequencing of Clostridium botulinum Groups I-IV and Clostridium butyricum.</title>
        <authorList>
            <person name="Brunt J."/>
            <person name="Van Vliet A.H.M."/>
            <person name="Stringer S.C."/>
            <person name="Carter A.T."/>
            <person name="Peck M.W."/>
        </authorList>
    </citation>
    <scope>NUCLEOTIDE SEQUENCE [LARGE SCALE GENOMIC DNA]</scope>
    <source>
        <strain evidence="8 9">IFR 18/094</strain>
    </source>
</reference>
<protein>
    <submittedName>
        <fullName evidence="8">Rubrerythrin family protein</fullName>
    </submittedName>
</protein>
<dbReference type="InterPro" id="IPR012347">
    <property type="entry name" value="Ferritin-like"/>
</dbReference>
<dbReference type="PANTHER" id="PTHR43865">
    <property type="entry name" value="RUBRERYTHRIN-RELATED"/>
    <property type="match status" value="1"/>
</dbReference>
<accession>A0A6M0R8K5</accession>
<evidence type="ECO:0000256" key="3">
    <source>
        <dbReference type="ARBA" id="ARBA00022723"/>
    </source>
</evidence>
<dbReference type="EMBL" id="SXDP01000003">
    <property type="protein sequence ID" value="NEZ46582.1"/>
    <property type="molecule type" value="Genomic_DNA"/>
</dbReference>
<keyword evidence="2" id="KW-0813">Transport</keyword>
<organism evidence="8 9">
    <name type="scientific">Clostridium niameyense</name>
    <dbReference type="NCBI Taxonomy" id="1622073"/>
    <lineage>
        <taxon>Bacteria</taxon>
        <taxon>Bacillati</taxon>
        <taxon>Bacillota</taxon>
        <taxon>Clostridia</taxon>
        <taxon>Eubacteriales</taxon>
        <taxon>Clostridiaceae</taxon>
        <taxon>Clostridium</taxon>
    </lineage>
</organism>
<dbReference type="SUPFAM" id="SSF47240">
    <property type="entry name" value="Ferritin-like"/>
    <property type="match status" value="1"/>
</dbReference>
<dbReference type="SUPFAM" id="SSF57802">
    <property type="entry name" value="Rubredoxin-like"/>
    <property type="match status" value="1"/>
</dbReference>
<dbReference type="FunFam" id="2.20.28.10:FF:000018">
    <property type="entry name" value="Rubrerythrin"/>
    <property type="match status" value="1"/>
</dbReference>
<dbReference type="Gene3D" id="1.20.1260.10">
    <property type="match status" value="1"/>
</dbReference>
<evidence type="ECO:0000256" key="2">
    <source>
        <dbReference type="ARBA" id="ARBA00022448"/>
    </source>
</evidence>
<keyword evidence="3" id="KW-0479">Metal-binding</keyword>
<sequence length="206" mass="23521">MKNILKGTKTAENLMKAFAGESQARNRYTFFASIAKKEGFVQISNIFIETADNEKEHAKRFFKLLCGTDSLVKDKYGSELNGTNLEITGAFPINLQDTKTNLESAASGEHEENSDLYPHFADVADEEGFHEIAQVFRSVCRSEEAHEKRFRKLISNIENNTVFKKEEKVIWKCGNCGYILEAFEAPEKCPACFHPKSYFELYTENY</sequence>